<name>A0ABQ4JMS1_SALAC</name>
<dbReference type="InterPro" id="IPR003509">
    <property type="entry name" value="UPF0102_YraN-like"/>
</dbReference>
<protein>
    <recommendedName>
        <fullName evidence="2">UPF0102 protein Sar04_10090</fullName>
    </recommendedName>
</protein>
<evidence type="ECO:0000313" key="5">
    <source>
        <dbReference type="Proteomes" id="UP000677457"/>
    </source>
</evidence>
<comment type="caution">
    <text evidence="4">The sequence shown here is derived from an EMBL/GenBank/DDBJ whole genome shotgun (WGS) entry which is preliminary data.</text>
</comment>
<dbReference type="CDD" id="cd20736">
    <property type="entry name" value="PoNe_Nuclease"/>
    <property type="match status" value="1"/>
</dbReference>
<dbReference type="EMBL" id="BOQM01000007">
    <property type="protein sequence ID" value="GIM83033.1"/>
    <property type="molecule type" value="Genomic_DNA"/>
</dbReference>
<sequence length="150" mass="16153">MIVGSSTEAPVIHRPGRQGLPSGSRPGTVPGMSRRNQAVGAYGERCALQHLITAGMRPVERNWRCPHGEIDIIAWDGPVLAICEVKTRRTDTFGAPAAAVTGPKARRLRVLAAQWLAETGTRADEVRFDVLSVRVTAAGPPRIEHLKGAF</sequence>
<dbReference type="Pfam" id="PF02021">
    <property type="entry name" value="UPF0102"/>
    <property type="match status" value="1"/>
</dbReference>
<keyword evidence="5" id="KW-1185">Reference proteome</keyword>
<dbReference type="InterPro" id="IPR011856">
    <property type="entry name" value="tRNA_endonuc-like_dom_sf"/>
</dbReference>
<evidence type="ECO:0000256" key="2">
    <source>
        <dbReference type="HAMAP-Rule" id="MF_00048"/>
    </source>
</evidence>
<evidence type="ECO:0000313" key="4">
    <source>
        <dbReference type="EMBL" id="GIM83033.1"/>
    </source>
</evidence>
<reference evidence="4 5" key="1">
    <citation type="submission" date="2021-03" db="EMBL/GenBank/DDBJ databases">
        <title>Whole genome shotgun sequence of Salinispora arenicola NBRC 105043.</title>
        <authorList>
            <person name="Komaki H."/>
            <person name="Tamura T."/>
        </authorList>
    </citation>
    <scope>NUCLEOTIDE SEQUENCE [LARGE SCALE GENOMIC DNA]</scope>
    <source>
        <strain evidence="4 5">NBRC 105043</strain>
    </source>
</reference>
<evidence type="ECO:0000256" key="1">
    <source>
        <dbReference type="ARBA" id="ARBA00006738"/>
    </source>
</evidence>
<accession>A0ABQ4JMS1</accession>
<dbReference type="InterPro" id="IPR011335">
    <property type="entry name" value="Restrct_endonuc-II-like"/>
</dbReference>
<dbReference type="NCBIfam" id="NF009150">
    <property type="entry name" value="PRK12497.1-3"/>
    <property type="match status" value="1"/>
</dbReference>
<comment type="similarity">
    <text evidence="1 2">Belongs to the UPF0102 family.</text>
</comment>
<dbReference type="Gene3D" id="3.40.1350.10">
    <property type="match status" value="1"/>
</dbReference>
<dbReference type="PANTHER" id="PTHR34039">
    <property type="entry name" value="UPF0102 PROTEIN YRAN"/>
    <property type="match status" value="1"/>
</dbReference>
<dbReference type="HAMAP" id="MF_00048">
    <property type="entry name" value="UPF0102"/>
    <property type="match status" value="1"/>
</dbReference>
<dbReference type="NCBIfam" id="NF009154">
    <property type="entry name" value="PRK12497.3-3"/>
    <property type="match status" value="1"/>
</dbReference>
<proteinExistence type="inferred from homology"/>
<dbReference type="PANTHER" id="PTHR34039:SF1">
    <property type="entry name" value="UPF0102 PROTEIN YRAN"/>
    <property type="match status" value="1"/>
</dbReference>
<dbReference type="SUPFAM" id="SSF52980">
    <property type="entry name" value="Restriction endonuclease-like"/>
    <property type="match status" value="1"/>
</dbReference>
<evidence type="ECO:0000256" key="3">
    <source>
        <dbReference type="SAM" id="MobiDB-lite"/>
    </source>
</evidence>
<organism evidence="4 5">
    <name type="scientific">Salinispora arenicola</name>
    <dbReference type="NCBI Taxonomy" id="168697"/>
    <lineage>
        <taxon>Bacteria</taxon>
        <taxon>Bacillati</taxon>
        <taxon>Actinomycetota</taxon>
        <taxon>Actinomycetes</taxon>
        <taxon>Micromonosporales</taxon>
        <taxon>Micromonosporaceae</taxon>
        <taxon>Salinispora</taxon>
    </lineage>
</organism>
<dbReference type="Proteomes" id="UP000677457">
    <property type="component" value="Unassembled WGS sequence"/>
</dbReference>
<gene>
    <name evidence="4" type="ORF">Sar04_10090</name>
</gene>
<feature type="region of interest" description="Disordered" evidence="3">
    <location>
        <begin position="1"/>
        <end position="34"/>
    </location>
</feature>